<evidence type="ECO:0000256" key="2">
    <source>
        <dbReference type="ARBA" id="ARBA00023143"/>
    </source>
</evidence>
<feature type="domain" description="Flagellin C-terminal" evidence="5">
    <location>
        <begin position="263"/>
        <end position="344"/>
    </location>
</feature>
<keyword evidence="3" id="KW-0964">Secreted</keyword>
<comment type="function">
    <text evidence="3">Flagellin is the subunit protein which polymerizes to form the filaments of bacterial flagella.</text>
</comment>
<dbReference type="Proteomes" id="UP000286997">
    <property type="component" value="Unassembled WGS sequence"/>
</dbReference>
<reference evidence="6 7" key="1">
    <citation type="submission" date="2019-01" db="EMBL/GenBank/DDBJ databases">
        <authorList>
            <person name="Chen W.-M."/>
        </authorList>
    </citation>
    <scope>NUCLEOTIDE SEQUENCE [LARGE SCALE GENOMIC DNA]</scope>
    <source>
        <strain evidence="6 7">TER-1</strain>
    </source>
</reference>
<keyword evidence="6" id="KW-0969">Cilium</keyword>
<comment type="similarity">
    <text evidence="1 3">Belongs to the bacterial flagellin family.</text>
</comment>
<protein>
    <recommendedName>
        <fullName evidence="3">Flagellin</fullName>
    </recommendedName>
</protein>
<evidence type="ECO:0000256" key="3">
    <source>
        <dbReference type="RuleBase" id="RU362073"/>
    </source>
</evidence>
<dbReference type="InterPro" id="IPR046358">
    <property type="entry name" value="Flagellin_C"/>
</dbReference>
<dbReference type="GO" id="GO:0009288">
    <property type="term" value="C:bacterial-type flagellum"/>
    <property type="evidence" value="ECO:0007669"/>
    <property type="project" value="UniProtKB-SubCell"/>
</dbReference>
<name>A0A3S2YVH2_9HYPH</name>
<dbReference type="GO" id="GO:0005576">
    <property type="term" value="C:extracellular region"/>
    <property type="evidence" value="ECO:0007669"/>
    <property type="project" value="UniProtKB-SubCell"/>
</dbReference>
<dbReference type="NCBIfam" id="NF004669">
    <property type="entry name" value="PRK06008.1"/>
    <property type="match status" value="1"/>
</dbReference>
<evidence type="ECO:0000256" key="1">
    <source>
        <dbReference type="ARBA" id="ARBA00005709"/>
    </source>
</evidence>
<dbReference type="EMBL" id="SACP01000004">
    <property type="protein sequence ID" value="RVU20275.1"/>
    <property type="molecule type" value="Genomic_DNA"/>
</dbReference>
<comment type="subcellular location">
    <subcellularLocation>
        <location evidence="3">Secreted</location>
    </subcellularLocation>
    <subcellularLocation>
        <location evidence="3">Bacterial flagellum</location>
    </subcellularLocation>
</comment>
<dbReference type="InterPro" id="IPR001029">
    <property type="entry name" value="Flagellin_N"/>
</dbReference>
<proteinExistence type="inferred from homology"/>
<dbReference type="SUPFAM" id="SSF64518">
    <property type="entry name" value="Phase 1 flagellin"/>
    <property type="match status" value="1"/>
</dbReference>
<dbReference type="Gene3D" id="1.20.1330.10">
    <property type="entry name" value="f41 fragment of flagellin, N-terminal domain"/>
    <property type="match status" value="1"/>
</dbReference>
<keyword evidence="2 3" id="KW-0975">Bacterial flagellum</keyword>
<dbReference type="GO" id="GO:0005198">
    <property type="term" value="F:structural molecule activity"/>
    <property type="evidence" value="ECO:0007669"/>
    <property type="project" value="UniProtKB-UniRule"/>
</dbReference>
<sequence>MQTSFISTLTLWNSSRAGLGKLQSELAKANQESVDGRYADVGLALGNGVGLGIALRREMEEIDGLKTGNGLVSLRLSTTQASLSDLQKAADSVLATLVGTTPSQRAAAIKETAATQLAALTAGLNKASGGQYLFAGTNAQQKPVADYADAAKAKVADAFDLAFGFPQGDPRAASISEADMAAFLDGAFADLFDEAGWKADWSSASSDVLTSRISTTETVTTSATANSAPVRMLAMAYVMASDLGATAFSDKVQTLVTDRVIGLLGKASDGLVDVQADLGRSQAMVAAANTRMGAQRALLATQLNDLEGVDQQAAITRGQLIQQQIQVSYNLTAQLRQLSLVNYL</sequence>
<dbReference type="AlphaFoldDB" id="A0A3S2YVH2"/>
<dbReference type="Pfam" id="PF00700">
    <property type="entry name" value="Flagellin_C"/>
    <property type="match status" value="1"/>
</dbReference>
<evidence type="ECO:0000313" key="7">
    <source>
        <dbReference type="Proteomes" id="UP000286997"/>
    </source>
</evidence>
<comment type="caution">
    <text evidence="6">The sequence shown here is derived from an EMBL/GenBank/DDBJ whole genome shotgun (WGS) entry which is preliminary data.</text>
</comment>
<dbReference type="Pfam" id="PF00669">
    <property type="entry name" value="Flagellin_N"/>
    <property type="match status" value="1"/>
</dbReference>
<gene>
    <name evidence="6" type="ORF">EOE48_06630</name>
</gene>
<dbReference type="OrthoDB" id="8004955at2"/>
<evidence type="ECO:0000259" key="5">
    <source>
        <dbReference type="Pfam" id="PF00700"/>
    </source>
</evidence>
<keyword evidence="6" id="KW-0282">Flagellum</keyword>
<evidence type="ECO:0000259" key="4">
    <source>
        <dbReference type="Pfam" id="PF00669"/>
    </source>
</evidence>
<accession>A0A3S2YVH2</accession>
<keyword evidence="6" id="KW-0966">Cell projection</keyword>
<organism evidence="6 7">
    <name type="scientific">Methylobacterium oryzihabitans</name>
    <dbReference type="NCBI Taxonomy" id="2499852"/>
    <lineage>
        <taxon>Bacteria</taxon>
        <taxon>Pseudomonadati</taxon>
        <taxon>Pseudomonadota</taxon>
        <taxon>Alphaproteobacteria</taxon>
        <taxon>Hyphomicrobiales</taxon>
        <taxon>Methylobacteriaceae</taxon>
        <taxon>Methylobacterium</taxon>
    </lineage>
</organism>
<dbReference type="RefSeq" id="WP_127727993.1">
    <property type="nucleotide sequence ID" value="NZ_SACP01000004.1"/>
</dbReference>
<keyword evidence="7" id="KW-1185">Reference proteome</keyword>
<evidence type="ECO:0000313" key="6">
    <source>
        <dbReference type="EMBL" id="RVU20275.1"/>
    </source>
</evidence>
<feature type="domain" description="Flagellin N-terminal" evidence="4">
    <location>
        <begin position="6"/>
        <end position="138"/>
    </location>
</feature>